<name>A0A5C5V7C3_9BACT</name>
<feature type="compositionally biased region" description="Basic and acidic residues" evidence="1">
    <location>
        <begin position="61"/>
        <end position="73"/>
    </location>
</feature>
<protein>
    <submittedName>
        <fullName evidence="2">Uncharacterized protein</fullName>
    </submittedName>
</protein>
<evidence type="ECO:0000256" key="1">
    <source>
        <dbReference type="SAM" id="MobiDB-lite"/>
    </source>
</evidence>
<gene>
    <name evidence="2" type="ORF">KOR34_34780</name>
</gene>
<dbReference type="EMBL" id="SIHJ01000002">
    <property type="protein sequence ID" value="TWT33645.1"/>
    <property type="molecule type" value="Genomic_DNA"/>
</dbReference>
<organism evidence="2 3">
    <name type="scientific">Posidoniimonas corsicana</name>
    <dbReference type="NCBI Taxonomy" id="1938618"/>
    <lineage>
        <taxon>Bacteria</taxon>
        <taxon>Pseudomonadati</taxon>
        <taxon>Planctomycetota</taxon>
        <taxon>Planctomycetia</taxon>
        <taxon>Pirellulales</taxon>
        <taxon>Lacipirellulaceae</taxon>
        <taxon>Posidoniimonas</taxon>
    </lineage>
</organism>
<feature type="compositionally biased region" description="Basic and acidic residues" evidence="1">
    <location>
        <begin position="98"/>
        <end position="111"/>
    </location>
</feature>
<feature type="region of interest" description="Disordered" evidence="1">
    <location>
        <begin position="1"/>
        <end position="117"/>
    </location>
</feature>
<comment type="caution">
    <text evidence="2">The sequence shown here is derived from an EMBL/GenBank/DDBJ whole genome shotgun (WGS) entry which is preliminary data.</text>
</comment>
<keyword evidence="3" id="KW-1185">Reference proteome</keyword>
<evidence type="ECO:0000313" key="3">
    <source>
        <dbReference type="Proteomes" id="UP000316714"/>
    </source>
</evidence>
<proteinExistence type="predicted"/>
<dbReference type="Proteomes" id="UP000316714">
    <property type="component" value="Unassembled WGS sequence"/>
</dbReference>
<accession>A0A5C5V7C3</accession>
<feature type="compositionally biased region" description="Gly residues" evidence="1">
    <location>
        <begin position="1"/>
        <end position="10"/>
    </location>
</feature>
<dbReference type="OrthoDB" id="290832at2"/>
<dbReference type="AlphaFoldDB" id="A0A5C5V7C3"/>
<evidence type="ECO:0000313" key="2">
    <source>
        <dbReference type="EMBL" id="TWT33645.1"/>
    </source>
</evidence>
<reference evidence="2 3" key="1">
    <citation type="submission" date="2019-02" db="EMBL/GenBank/DDBJ databases">
        <title>Deep-cultivation of Planctomycetes and their phenomic and genomic characterization uncovers novel biology.</title>
        <authorList>
            <person name="Wiegand S."/>
            <person name="Jogler M."/>
            <person name="Boedeker C."/>
            <person name="Pinto D."/>
            <person name="Vollmers J."/>
            <person name="Rivas-Marin E."/>
            <person name="Kohn T."/>
            <person name="Peeters S.H."/>
            <person name="Heuer A."/>
            <person name="Rast P."/>
            <person name="Oberbeckmann S."/>
            <person name="Bunk B."/>
            <person name="Jeske O."/>
            <person name="Meyerdierks A."/>
            <person name="Storesund J.E."/>
            <person name="Kallscheuer N."/>
            <person name="Luecker S."/>
            <person name="Lage O.M."/>
            <person name="Pohl T."/>
            <person name="Merkel B.J."/>
            <person name="Hornburger P."/>
            <person name="Mueller R.-W."/>
            <person name="Bruemmer F."/>
            <person name="Labrenz M."/>
            <person name="Spormann A.M."/>
            <person name="Op Den Camp H."/>
            <person name="Overmann J."/>
            <person name="Amann R."/>
            <person name="Jetten M.S.M."/>
            <person name="Mascher T."/>
            <person name="Medema M.H."/>
            <person name="Devos D.P."/>
            <person name="Kaster A.-K."/>
            <person name="Ovreas L."/>
            <person name="Rohde M."/>
            <person name="Galperin M.Y."/>
            <person name="Jogler C."/>
        </authorList>
    </citation>
    <scope>NUCLEOTIDE SEQUENCE [LARGE SCALE GENOMIC DNA]</scope>
    <source>
        <strain evidence="2 3">KOR34</strain>
    </source>
</reference>
<dbReference type="RefSeq" id="WP_146566436.1">
    <property type="nucleotide sequence ID" value="NZ_SIHJ01000002.1"/>
</dbReference>
<sequence length="117" mass="12231">MSIGPLGGVIGSAAGAPLSQTKGSETERAAREGAAQDNRVASEKHADAASGIGTTEEDQGAEDRDADGRRLWEDPADDDGEQDEHPTEEQPETPPQPTDKRVKDPKGEAGSRLDLLG</sequence>